<feature type="non-terminal residue" evidence="2">
    <location>
        <position position="149"/>
    </location>
</feature>
<evidence type="ECO:0000313" key="2">
    <source>
        <dbReference type="EMBL" id="KAL3273099.1"/>
    </source>
</evidence>
<gene>
    <name evidence="2" type="ORF">HHI36_014553</name>
</gene>
<feature type="non-terminal residue" evidence="2">
    <location>
        <position position="1"/>
    </location>
</feature>
<feature type="region of interest" description="Disordered" evidence="1">
    <location>
        <begin position="62"/>
        <end position="82"/>
    </location>
</feature>
<proteinExistence type="predicted"/>
<evidence type="ECO:0000313" key="3">
    <source>
        <dbReference type="Proteomes" id="UP001516400"/>
    </source>
</evidence>
<dbReference type="AlphaFoldDB" id="A0ABD2N396"/>
<comment type="caution">
    <text evidence="2">The sequence shown here is derived from an EMBL/GenBank/DDBJ whole genome shotgun (WGS) entry which is preliminary data.</text>
</comment>
<dbReference type="Proteomes" id="UP001516400">
    <property type="component" value="Unassembled WGS sequence"/>
</dbReference>
<dbReference type="EMBL" id="JABFTP020000062">
    <property type="protein sequence ID" value="KAL3273099.1"/>
    <property type="molecule type" value="Genomic_DNA"/>
</dbReference>
<name>A0ABD2N396_9CUCU</name>
<protein>
    <submittedName>
        <fullName evidence="2">Uncharacterized protein</fullName>
    </submittedName>
</protein>
<accession>A0ABD2N396</accession>
<reference evidence="2 3" key="1">
    <citation type="journal article" date="2021" name="BMC Biol.">
        <title>Horizontally acquired antibacterial genes associated with adaptive radiation of ladybird beetles.</title>
        <authorList>
            <person name="Li H.S."/>
            <person name="Tang X.F."/>
            <person name="Huang Y.H."/>
            <person name="Xu Z.Y."/>
            <person name="Chen M.L."/>
            <person name="Du X.Y."/>
            <person name="Qiu B.Y."/>
            <person name="Chen P.T."/>
            <person name="Zhang W."/>
            <person name="Slipinski A."/>
            <person name="Escalona H.E."/>
            <person name="Waterhouse R.M."/>
            <person name="Zwick A."/>
            <person name="Pang H."/>
        </authorList>
    </citation>
    <scope>NUCLEOTIDE SEQUENCE [LARGE SCALE GENOMIC DNA]</scope>
    <source>
        <strain evidence="2">SYSU2018</strain>
    </source>
</reference>
<feature type="compositionally biased region" description="Basic and acidic residues" evidence="1">
    <location>
        <begin position="64"/>
        <end position="82"/>
    </location>
</feature>
<evidence type="ECO:0000256" key="1">
    <source>
        <dbReference type="SAM" id="MobiDB-lite"/>
    </source>
</evidence>
<organism evidence="2 3">
    <name type="scientific">Cryptolaemus montrouzieri</name>
    <dbReference type="NCBI Taxonomy" id="559131"/>
    <lineage>
        <taxon>Eukaryota</taxon>
        <taxon>Metazoa</taxon>
        <taxon>Ecdysozoa</taxon>
        <taxon>Arthropoda</taxon>
        <taxon>Hexapoda</taxon>
        <taxon>Insecta</taxon>
        <taxon>Pterygota</taxon>
        <taxon>Neoptera</taxon>
        <taxon>Endopterygota</taxon>
        <taxon>Coleoptera</taxon>
        <taxon>Polyphaga</taxon>
        <taxon>Cucujiformia</taxon>
        <taxon>Coccinelloidea</taxon>
        <taxon>Coccinellidae</taxon>
        <taxon>Scymninae</taxon>
        <taxon>Scymnini</taxon>
        <taxon>Cryptolaemus</taxon>
    </lineage>
</organism>
<sequence length="149" mass="16977">NGAHPDREAKTATLANRVRWITQYGKLLKAELDIAKRTIRPLVEILREERRSLGRRSTLGNVRQLEEKLEGENEEQRSESREIENALTRNLLRYTSLRPDLRFPIPKLRYLQKLLKSVKEMDAVLAKKLEPTTSLAAATDLVYAGAVAG</sequence>
<keyword evidence="3" id="KW-1185">Reference proteome</keyword>